<evidence type="ECO:0000313" key="1">
    <source>
        <dbReference type="EMBL" id="QJA74907.1"/>
    </source>
</evidence>
<reference evidence="1" key="1">
    <citation type="submission" date="2020-03" db="EMBL/GenBank/DDBJ databases">
        <title>The deep terrestrial virosphere.</title>
        <authorList>
            <person name="Holmfeldt K."/>
            <person name="Nilsson E."/>
            <person name="Simone D."/>
            <person name="Lopez-Fernandez M."/>
            <person name="Wu X."/>
            <person name="de Brujin I."/>
            <person name="Lundin D."/>
            <person name="Andersson A."/>
            <person name="Bertilsson S."/>
            <person name="Dopson M."/>
        </authorList>
    </citation>
    <scope>NUCLEOTIDE SEQUENCE</scope>
    <source>
        <strain evidence="1">MM415A01897</strain>
        <strain evidence="2">MM415B02472</strain>
    </source>
</reference>
<protein>
    <recommendedName>
        <fullName evidence="3">Head decoration protein</fullName>
    </recommendedName>
</protein>
<organism evidence="1">
    <name type="scientific">viral metagenome</name>
    <dbReference type="NCBI Taxonomy" id="1070528"/>
    <lineage>
        <taxon>unclassified sequences</taxon>
        <taxon>metagenomes</taxon>
        <taxon>organismal metagenomes</taxon>
    </lineage>
</organism>
<proteinExistence type="predicted"/>
<sequence>MPNNIDYLPKHSGRLIGEDNSEVNVADLLQSGIPVVAGTIYKKVTIAAGASLSDEADVRLYKGCCLYMPAAWTTAGISFTSSLVSGGTFNPVDGDDGNEITLVAAASRVVSVDIFSNGIGCLHFIKLQSGTSAAKVNQVAEAIIFLGLKG</sequence>
<dbReference type="AlphaFoldDB" id="A0A6M3K1T3"/>
<gene>
    <name evidence="1" type="ORF">MM415A01897_0008</name>
    <name evidence="2" type="ORF">MM415B02472_0006</name>
</gene>
<name>A0A6M3K1T3_9ZZZZ</name>
<dbReference type="EMBL" id="MT142878">
    <property type="protein sequence ID" value="QJA89919.1"/>
    <property type="molecule type" value="Genomic_DNA"/>
</dbReference>
<evidence type="ECO:0008006" key="3">
    <source>
        <dbReference type="Google" id="ProtNLM"/>
    </source>
</evidence>
<accession>A0A6M3K1T3</accession>
<evidence type="ECO:0000313" key="2">
    <source>
        <dbReference type="EMBL" id="QJA89919.1"/>
    </source>
</evidence>
<dbReference type="EMBL" id="MT142128">
    <property type="protein sequence ID" value="QJA74907.1"/>
    <property type="molecule type" value="Genomic_DNA"/>
</dbReference>